<dbReference type="OrthoDB" id="1933717at2759"/>
<dbReference type="InterPro" id="IPR015926">
    <property type="entry name" value="Cytolysin/lectin"/>
</dbReference>
<keyword evidence="7" id="KW-1185">Reference proteome</keyword>
<dbReference type="Gene3D" id="3.40.50.720">
    <property type="entry name" value="NAD(P)-binding Rossmann-like Domain"/>
    <property type="match status" value="1"/>
</dbReference>
<organism evidence="6 7">
    <name type="scientific">Hypsibius exemplaris</name>
    <name type="common">Freshwater tardigrade</name>
    <dbReference type="NCBI Taxonomy" id="2072580"/>
    <lineage>
        <taxon>Eukaryota</taxon>
        <taxon>Metazoa</taxon>
        <taxon>Ecdysozoa</taxon>
        <taxon>Tardigrada</taxon>
        <taxon>Eutardigrada</taxon>
        <taxon>Parachela</taxon>
        <taxon>Hypsibioidea</taxon>
        <taxon>Hypsibiidae</taxon>
        <taxon>Hypsibius</taxon>
    </lineage>
</organism>
<dbReference type="PRINTS" id="PR00081">
    <property type="entry name" value="GDHRDH"/>
</dbReference>
<dbReference type="EMBL" id="MTYJ01000020">
    <property type="protein sequence ID" value="OQV21920.1"/>
    <property type="molecule type" value="Genomic_DNA"/>
</dbReference>
<dbReference type="InterPro" id="IPR002347">
    <property type="entry name" value="SDR_fam"/>
</dbReference>
<dbReference type="InterPro" id="IPR036291">
    <property type="entry name" value="NAD(P)-bd_dom_sf"/>
</dbReference>
<accession>A0A1W0X3E0</accession>
<dbReference type="Pfam" id="PF00106">
    <property type="entry name" value="adh_short"/>
    <property type="match status" value="1"/>
</dbReference>
<evidence type="ECO:0000313" key="6">
    <source>
        <dbReference type="EMBL" id="OQV21920.1"/>
    </source>
</evidence>
<evidence type="ECO:0000256" key="2">
    <source>
        <dbReference type="ARBA" id="ARBA00004532"/>
    </source>
</evidence>
<proteinExistence type="predicted"/>
<keyword evidence="5" id="KW-0166">Nematocyst</keyword>
<keyword evidence="3" id="KW-1052">Target cell membrane</keyword>
<dbReference type="PANTHER" id="PTHR44147:SF2">
    <property type="entry name" value="DEHYDROGENASE_REDUCTASE SDR FAMILY MEMBER 1"/>
    <property type="match status" value="1"/>
</dbReference>
<keyword evidence="4" id="KW-0472">Membrane</keyword>
<protein>
    <submittedName>
        <fullName evidence="6">Dehydrogenase/reductase SDR family member 1</fullName>
    </submittedName>
</protein>
<dbReference type="AlphaFoldDB" id="A0A1W0X3E0"/>
<sequence length="521" mass="56473">MTVDDAPTNGDAPATNGFYKTAPRPKIPALLKVTGASLAGTTAADLLQAITHRVGVVLELRNYTKWNLTNPIVIINAGQIKTAPSDVHAGQREIMAAHKTDHTATGSSGTVSWNVDGTGQRVVIMWSAPYSFDFHTNWLAVGVMDASSLHLLGENTFNEMYKSEESWFKRKEFYRDTTQVRFAADQFEVTGSMGCAESDLRAWPTNVEHVDVITSRRSSRVSTWGKVALVTGASRGIGKGIALQLGEAGATVYITGRTLEDGDSPAPGSLRHTAQEIEKRGGKAVPIACDHNNDEDVAKVFQQIQRDHKRLDILVNNAYAAVDFILKNNGKPFWEFPDNTWDIVNGVGLRNHFLCSTLAARMMVKQRSGLIVNVSSAGGKTYLFTPSYGIGKAAVDRMAADCGLELKAHNVTYVSLWPGAVKTELIIQDTEHRKTGAGSANASSTETLELGANARMWDQVADGESPEFAGKAVVALATDPKLIERTGQIVTTAALGQEFGFKDIDGRKIKWTMPAPNHSEK</sequence>
<evidence type="ECO:0000313" key="7">
    <source>
        <dbReference type="Proteomes" id="UP000192578"/>
    </source>
</evidence>
<dbReference type="SUPFAM" id="SSF51735">
    <property type="entry name" value="NAD(P)-binding Rossmann-fold domains"/>
    <property type="match status" value="1"/>
</dbReference>
<dbReference type="GO" id="GO:0044218">
    <property type="term" value="C:other organism cell membrane"/>
    <property type="evidence" value="ECO:0007669"/>
    <property type="project" value="UniProtKB-KW"/>
</dbReference>
<evidence type="ECO:0000256" key="5">
    <source>
        <dbReference type="ARBA" id="ARBA00023331"/>
    </source>
</evidence>
<dbReference type="Proteomes" id="UP000192578">
    <property type="component" value="Unassembled WGS sequence"/>
</dbReference>
<evidence type="ECO:0000256" key="1">
    <source>
        <dbReference type="ARBA" id="ARBA00004175"/>
    </source>
</evidence>
<name>A0A1W0X3E0_HYPEX</name>
<reference evidence="7" key="1">
    <citation type="submission" date="2017-01" db="EMBL/GenBank/DDBJ databases">
        <title>Comparative genomics of anhydrobiosis in the tardigrade Hypsibius dujardini.</title>
        <authorList>
            <person name="Yoshida Y."/>
            <person name="Koutsovoulos G."/>
            <person name="Laetsch D."/>
            <person name="Stevens L."/>
            <person name="Kumar S."/>
            <person name="Horikawa D."/>
            <person name="Ishino K."/>
            <person name="Komine S."/>
            <person name="Tomita M."/>
            <person name="Blaxter M."/>
            <person name="Arakawa K."/>
        </authorList>
    </citation>
    <scope>NUCLEOTIDE SEQUENCE [LARGE SCALE GENOMIC DNA]</scope>
    <source>
        <strain evidence="7">Z151</strain>
    </source>
</reference>
<evidence type="ECO:0000256" key="3">
    <source>
        <dbReference type="ARBA" id="ARBA00022537"/>
    </source>
</evidence>
<comment type="caution">
    <text evidence="6">The sequence shown here is derived from an EMBL/GenBank/DDBJ whole genome shotgun (WGS) entry which is preliminary data.</text>
</comment>
<dbReference type="GO" id="GO:0042151">
    <property type="term" value="C:nematocyst"/>
    <property type="evidence" value="ECO:0007669"/>
    <property type="project" value="UniProtKB-SubCell"/>
</dbReference>
<gene>
    <name evidence="6" type="ORF">BV898_04133</name>
</gene>
<keyword evidence="4" id="KW-1053">Target membrane</keyword>
<comment type="subcellular location">
    <subcellularLocation>
        <location evidence="2">Nematocyst</location>
    </subcellularLocation>
    <subcellularLocation>
        <location evidence="1">Target cell membrane</location>
    </subcellularLocation>
</comment>
<evidence type="ECO:0000256" key="4">
    <source>
        <dbReference type="ARBA" id="ARBA00023298"/>
    </source>
</evidence>
<dbReference type="PANTHER" id="PTHR44147">
    <property type="entry name" value="DEHYDROGENASE/REDUCTASE SDR FAMILY MEMBER 1"/>
    <property type="match status" value="1"/>
</dbReference>
<dbReference type="Gene3D" id="2.60.270.20">
    <property type="entry name" value="Cytolysin/lectin"/>
    <property type="match status" value="1"/>
</dbReference>
<dbReference type="SUPFAM" id="SSF63724">
    <property type="entry name" value="Cytolysin/lectin"/>
    <property type="match status" value="1"/>
</dbReference>